<sequence>MKRISPKAIKLWRIREYINAGVWLIIAAAIGIAQIFFDWLPSWLFLIPAAAAIYIVIVHAWIIPKLRYKYFRYKVLEDEIRIHSGIWFKSEKAVPLYRVQNIDTTVGPIMKRMNLKGISLQTSAEKLYIPELETDKADRLRHDIRNLINKNMSKQQNEGML</sequence>
<keyword evidence="1" id="KW-1133">Transmembrane helix</keyword>
<feature type="domain" description="YdbS-like PH" evidence="2">
    <location>
        <begin position="68"/>
        <end position="142"/>
    </location>
</feature>
<dbReference type="OrthoDB" id="1750577at2"/>
<dbReference type="InterPro" id="IPR005182">
    <property type="entry name" value="YdbS-like_PH"/>
</dbReference>
<dbReference type="PANTHER" id="PTHR34473:SF2">
    <property type="entry name" value="UPF0699 TRANSMEMBRANE PROTEIN YDBT"/>
    <property type="match status" value="1"/>
</dbReference>
<comment type="caution">
    <text evidence="3">The sequence shown here is derived from an EMBL/GenBank/DDBJ whole genome shotgun (WGS) entry which is preliminary data.</text>
</comment>
<feature type="transmembrane region" description="Helical" evidence="1">
    <location>
        <begin position="43"/>
        <end position="63"/>
    </location>
</feature>
<evidence type="ECO:0000259" key="2">
    <source>
        <dbReference type="Pfam" id="PF03703"/>
    </source>
</evidence>
<feature type="transmembrane region" description="Helical" evidence="1">
    <location>
        <begin position="20"/>
        <end position="37"/>
    </location>
</feature>
<proteinExistence type="predicted"/>
<evidence type="ECO:0000256" key="1">
    <source>
        <dbReference type="SAM" id="Phobius"/>
    </source>
</evidence>
<name>A0A3E0AWQ8_9STAP</name>
<protein>
    <recommendedName>
        <fullName evidence="2">YdbS-like PH domain-containing protein</fullName>
    </recommendedName>
</protein>
<evidence type="ECO:0000313" key="3">
    <source>
        <dbReference type="EMBL" id="REG24169.1"/>
    </source>
</evidence>
<evidence type="ECO:0000313" key="4">
    <source>
        <dbReference type="Proteomes" id="UP000257076"/>
    </source>
</evidence>
<dbReference type="PANTHER" id="PTHR34473">
    <property type="entry name" value="UPF0699 TRANSMEMBRANE PROTEIN YDBS"/>
    <property type="match status" value="1"/>
</dbReference>
<dbReference type="Proteomes" id="UP000257076">
    <property type="component" value="Unassembled WGS sequence"/>
</dbReference>
<organism evidence="3 4">
    <name type="scientific">Jeotgalicoccus halotolerans</name>
    <dbReference type="NCBI Taxonomy" id="157227"/>
    <lineage>
        <taxon>Bacteria</taxon>
        <taxon>Bacillati</taxon>
        <taxon>Bacillota</taxon>
        <taxon>Bacilli</taxon>
        <taxon>Bacillales</taxon>
        <taxon>Staphylococcaceae</taxon>
        <taxon>Jeotgalicoccus</taxon>
    </lineage>
</organism>
<gene>
    <name evidence="3" type="ORF">DFR63_1261</name>
</gene>
<dbReference type="Pfam" id="PF03703">
    <property type="entry name" value="bPH_2"/>
    <property type="match status" value="1"/>
</dbReference>
<keyword evidence="4" id="KW-1185">Reference proteome</keyword>
<dbReference type="AlphaFoldDB" id="A0A3E0AWQ8"/>
<reference evidence="3 4" key="1">
    <citation type="submission" date="2018-08" db="EMBL/GenBank/DDBJ databases">
        <title>Genomic Encyclopedia of Type Strains, Phase IV (KMG-IV): sequencing the most valuable type-strain genomes for metagenomic binning, comparative biology and taxonomic classification.</title>
        <authorList>
            <person name="Goeker M."/>
        </authorList>
    </citation>
    <scope>NUCLEOTIDE SEQUENCE [LARGE SCALE GENOMIC DNA]</scope>
    <source>
        <strain evidence="3 4">DSM 17274</strain>
    </source>
</reference>
<dbReference type="EMBL" id="QUMW01000011">
    <property type="protein sequence ID" value="REG24169.1"/>
    <property type="molecule type" value="Genomic_DNA"/>
</dbReference>
<keyword evidence="1" id="KW-0812">Transmembrane</keyword>
<keyword evidence="1" id="KW-0472">Membrane</keyword>
<accession>A0A3E0AWQ8</accession>
<dbReference type="RefSeq" id="WP_115885079.1">
    <property type="nucleotide sequence ID" value="NZ_CBCSHX010000003.1"/>
</dbReference>